<evidence type="ECO:0000259" key="2">
    <source>
        <dbReference type="Pfam" id="PF04773"/>
    </source>
</evidence>
<evidence type="ECO:0000256" key="1">
    <source>
        <dbReference type="SAM" id="Phobius"/>
    </source>
</evidence>
<dbReference type="Proteomes" id="UP000184240">
    <property type="component" value="Unassembled WGS sequence"/>
</dbReference>
<evidence type="ECO:0000313" key="4">
    <source>
        <dbReference type="EMBL" id="RXG31406.1"/>
    </source>
</evidence>
<keyword evidence="1" id="KW-0812">Transmembrane</keyword>
<reference evidence="4 7" key="3">
    <citation type="submission" date="2018-07" db="EMBL/GenBank/DDBJ databases">
        <title>Leeuwenhoekiella genomics.</title>
        <authorList>
            <person name="Tahon G."/>
            <person name="Willems A."/>
        </authorList>
    </citation>
    <scope>NUCLEOTIDE SEQUENCE [LARGE SCALE GENOMIC DNA]</scope>
    <source>
        <strain evidence="4 7">LMG 24856</strain>
    </source>
</reference>
<accession>A0A1M5WKP0</accession>
<evidence type="ECO:0000313" key="5">
    <source>
        <dbReference type="EMBL" id="SHH87998.1"/>
    </source>
</evidence>
<dbReference type="InterPro" id="IPR006860">
    <property type="entry name" value="FecR"/>
</dbReference>
<feature type="domain" description="FecR protein" evidence="2">
    <location>
        <begin position="101"/>
        <end position="191"/>
    </location>
</feature>
<dbReference type="GO" id="GO:0016989">
    <property type="term" value="F:sigma factor antagonist activity"/>
    <property type="evidence" value="ECO:0007669"/>
    <property type="project" value="TreeGrafter"/>
</dbReference>
<gene>
    <name evidence="4" type="ORF">DSM01_547</name>
    <name evidence="5" type="ORF">SAMN04487999_1255</name>
</gene>
<dbReference type="PIRSF" id="PIRSF018266">
    <property type="entry name" value="FecR"/>
    <property type="match status" value="1"/>
</dbReference>
<feature type="transmembrane region" description="Helical" evidence="1">
    <location>
        <begin position="72"/>
        <end position="93"/>
    </location>
</feature>
<dbReference type="InterPro" id="IPR032508">
    <property type="entry name" value="FecR_C"/>
</dbReference>
<dbReference type="OrthoDB" id="704021at2"/>
<dbReference type="InterPro" id="IPR012373">
    <property type="entry name" value="Ferrdict_sens_TM"/>
</dbReference>
<keyword evidence="1" id="KW-0472">Membrane</keyword>
<dbReference type="Gene3D" id="2.60.120.1440">
    <property type="match status" value="1"/>
</dbReference>
<name>A0A1M5WKP0_9FLAO</name>
<evidence type="ECO:0000313" key="7">
    <source>
        <dbReference type="Proteomes" id="UP000290037"/>
    </source>
</evidence>
<organism evidence="5 6">
    <name type="scientific">Leeuwenhoekiella palythoae</name>
    <dbReference type="NCBI Taxonomy" id="573501"/>
    <lineage>
        <taxon>Bacteria</taxon>
        <taxon>Pseudomonadati</taxon>
        <taxon>Bacteroidota</taxon>
        <taxon>Flavobacteriia</taxon>
        <taxon>Flavobacteriales</taxon>
        <taxon>Flavobacteriaceae</taxon>
        <taxon>Leeuwenhoekiella</taxon>
    </lineage>
</organism>
<dbReference type="Gene3D" id="3.55.50.30">
    <property type="match status" value="1"/>
</dbReference>
<proteinExistence type="predicted"/>
<dbReference type="RefSeq" id="WP_072981394.1">
    <property type="nucleotide sequence ID" value="NZ_FQXT01000002.1"/>
</dbReference>
<reference evidence="5" key="1">
    <citation type="submission" date="2016-11" db="EMBL/GenBank/DDBJ databases">
        <authorList>
            <person name="Jaros S."/>
            <person name="Januszkiewicz K."/>
            <person name="Wedrychowicz H."/>
        </authorList>
    </citation>
    <scope>NUCLEOTIDE SEQUENCE [LARGE SCALE GENOMIC DNA]</scope>
    <source>
        <strain evidence="5">DSM 19859</strain>
    </source>
</reference>
<protein>
    <submittedName>
        <fullName evidence="5">FecR family protein</fullName>
    </submittedName>
</protein>
<dbReference type="AlphaFoldDB" id="A0A1M5WKP0"/>
<evidence type="ECO:0000259" key="3">
    <source>
        <dbReference type="Pfam" id="PF16344"/>
    </source>
</evidence>
<dbReference type="EMBL" id="QOVN01000001">
    <property type="protein sequence ID" value="RXG31406.1"/>
    <property type="molecule type" value="Genomic_DNA"/>
</dbReference>
<dbReference type="Pfam" id="PF16344">
    <property type="entry name" value="FecR_C"/>
    <property type="match status" value="1"/>
</dbReference>
<feature type="domain" description="Protein FecR C-terminal" evidence="3">
    <location>
        <begin position="237"/>
        <end position="295"/>
    </location>
</feature>
<reference evidence="6" key="2">
    <citation type="submission" date="2016-11" db="EMBL/GenBank/DDBJ databases">
        <authorList>
            <person name="Varghese N."/>
            <person name="Submissions S."/>
        </authorList>
    </citation>
    <scope>NUCLEOTIDE SEQUENCE [LARGE SCALE GENOMIC DNA]</scope>
    <source>
        <strain evidence="6">DSM 19859</strain>
    </source>
</reference>
<keyword evidence="1" id="KW-1133">Transmembrane helix</keyword>
<dbReference type="PANTHER" id="PTHR30273:SF2">
    <property type="entry name" value="PROTEIN FECR"/>
    <property type="match status" value="1"/>
</dbReference>
<dbReference type="EMBL" id="FQXT01000002">
    <property type="protein sequence ID" value="SHH87998.1"/>
    <property type="molecule type" value="Genomic_DNA"/>
</dbReference>
<dbReference type="STRING" id="573501.SAMN04487999_1255"/>
<evidence type="ECO:0000313" key="6">
    <source>
        <dbReference type="Proteomes" id="UP000184240"/>
    </source>
</evidence>
<dbReference type="Pfam" id="PF04773">
    <property type="entry name" value="FecR"/>
    <property type="match status" value="1"/>
</dbReference>
<sequence>MTQNELKTLAEKHRLGTATKAEEQLLHQFVDTLQQQPKKQFKPSAQNRLRIVKGIEAKIATTTKPAVNYKKILAYAAVFVGIISMAAFSTSLFESQWVTKQTGKGEKRSLTLADGSVIILNANSSVQYAKDFTSSRQVHLTGEAYFEVQRDTAHPFTINTGAIQTQVLGTTFNINAYQPDEVSVSVNSGKVAVENRQTKQKVLLKKDQQVLFKGTAAPVATAANSEDQRAWTRNIIALNNTSLAKTAGILENWYDVEIDFEDATIEELKITGKFKEEPLETVLQSIALINNLKIDTLTQKHFVIRKNNTTP</sequence>
<keyword evidence="7" id="KW-1185">Reference proteome</keyword>
<dbReference type="Proteomes" id="UP000290037">
    <property type="component" value="Unassembled WGS sequence"/>
</dbReference>
<dbReference type="PANTHER" id="PTHR30273">
    <property type="entry name" value="PERIPLASMIC SIGNAL SENSOR AND SIGMA FACTOR ACTIVATOR FECR-RELATED"/>
    <property type="match status" value="1"/>
</dbReference>